<dbReference type="AlphaFoldDB" id="A0AAD7ZEM5"/>
<sequence length="279" mass="30480">MKCRDVVTFDQTNTGLPVTLWNSETVDRAEHWRSRETVLFIADIRVDWNSYRRGMAATEGPRTIITENPDTIEAQTLRSYALTAPIKASAILAQLANSIPDPSTINNVMTVQQVLDRASAGSTDHSGGDDSQFTALLYALVTHYDLDGCSRITLTKCSKCQVPVSEACTNVECPIGSGAEIPSYDMSFDMRVALSDHTGSLRNVRLSGAAAERVVGCTVHEFMEMSIDIKTHIKWKLLLERCAARILVLRPSSGRSSPLISLLSCTVADPADVTAYLPL</sequence>
<keyword evidence="2" id="KW-1185">Reference proteome</keyword>
<dbReference type="PANTHER" id="PTHR21166:SF2">
    <property type="entry name" value="CELL DIVISION CONTROL PROTEIN 24 OB DOMAIN-CONTAINING PROTEIN-RELATED"/>
    <property type="match status" value="1"/>
</dbReference>
<dbReference type="EMBL" id="JASPKZ010008874">
    <property type="protein sequence ID" value="KAJ9578528.1"/>
    <property type="molecule type" value="Genomic_DNA"/>
</dbReference>
<reference evidence="1" key="2">
    <citation type="submission" date="2023-05" db="EMBL/GenBank/DDBJ databases">
        <authorList>
            <person name="Fouks B."/>
        </authorList>
    </citation>
    <scope>NUCLEOTIDE SEQUENCE</scope>
    <source>
        <strain evidence="1">Stay&amp;Tobe</strain>
        <tissue evidence="1">Testes</tissue>
    </source>
</reference>
<gene>
    <name evidence="1" type="ORF">L9F63_005257</name>
</gene>
<dbReference type="Gene3D" id="2.40.50.140">
    <property type="entry name" value="Nucleic acid-binding proteins"/>
    <property type="match status" value="2"/>
</dbReference>
<organism evidence="1 2">
    <name type="scientific">Diploptera punctata</name>
    <name type="common">Pacific beetle cockroach</name>
    <dbReference type="NCBI Taxonomy" id="6984"/>
    <lineage>
        <taxon>Eukaryota</taxon>
        <taxon>Metazoa</taxon>
        <taxon>Ecdysozoa</taxon>
        <taxon>Arthropoda</taxon>
        <taxon>Hexapoda</taxon>
        <taxon>Insecta</taxon>
        <taxon>Pterygota</taxon>
        <taxon>Neoptera</taxon>
        <taxon>Polyneoptera</taxon>
        <taxon>Dictyoptera</taxon>
        <taxon>Blattodea</taxon>
        <taxon>Blaberoidea</taxon>
        <taxon>Blaberidae</taxon>
        <taxon>Diplopterinae</taxon>
        <taxon>Diploptera</taxon>
    </lineage>
</organism>
<comment type="caution">
    <text evidence="1">The sequence shown here is derived from an EMBL/GenBank/DDBJ whole genome shotgun (WGS) entry which is preliminary data.</text>
</comment>
<name>A0AAD7ZEM5_DIPPU</name>
<reference evidence="1" key="1">
    <citation type="journal article" date="2023" name="IScience">
        <title>Live-bearing cockroach genome reveals convergent evolutionary mechanisms linked to viviparity in insects and beyond.</title>
        <authorList>
            <person name="Fouks B."/>
            <person name="Harrison M.C."/>
            <person name="Mikhailova A.A."/>
            <person name="Marchal E."/>
            <person name="English S."/>
            <person name="Carruthers M."/>
            <person name="Jennings E.C."/>
            <person name="Chiamaka E.L."/>
            <person name="Frigard R.A."/>
            <person name="Pippel M."/>
            <person name="Attardo G.M."/>
            <person name="Benoit J.B."/>
            <person name="Bornberg-Bauer E."/>
            <person name="Tobe S.S."/>
        </authorList>
    </citation>
    <scope>NUCLEOTIDE SEQUENCE</scope>
    <source>
        <strain evidence="1">Stay&amp;Tobe</strain>
    </source>
</reference>
<dbReference type="GO" id="GO:0008310">
    <property type="term" value="F:single-stranded DNA 3'-5' DNA exonuclease activity"/>
    <property type="evidence" value="ECO:0007669"/>
    <property type="project" value="TreeGrafter"/>
</dbReference>
<dbReference type="Proteomes" id="UP001233999">
    <property type="component" value="Unassembled WGS sequence"/>
</dbReference>
<dbReference type="GO" id="GO:0003697">
    <property type="term" value="F:single-stranded DNA binding"/>
    <property type="evidence" value="ECO:0007669"/>
    <property type="project" value="TreeGrafter"/>
</dbReference>
<proteinExistence type="predicted"/>
<evidence type="ECO:0000313" key="2">
    <source>
        <dbReference type="Proteomes" id="UP001233999"/>
    </source>
</evidence>
<protein>
    <submittedName>
        <fullName evidence="1">Uncharacterized protein</fullName>
    </submittedName>
</protein>
<dbReference type="PANTHER" id="PTHR21166">
    <property type="entry name" value="CELL DIVISION CONTROL PROTEIN 24 OB DOMAIN-CONTAINING PROTEIN-RELATED"/>
    <property type="match status" value="1"/>
</dbReference>
<dbReference type="InterPro" id="IPR052469">
    <property type="entry name" value="MEIOB"/>
</dbReference>
<evidence type="ECO:0000313" key="1">
    <source>
        <dbReference type="EMBL" id="KAJ9578528.1"/>
    </source>
</evidence>
<dbReference type="SUPFAM" id="SSF50249">
    <property type="entry name" value="Nucleic acid-binding proteins"/>
    <property type="match status" value="1"/>
</dbReference>
<dbReference type="InterPro" id="IPR012340">
    <property type="entry name" value="NA-bd_OB-fold"/>
</dbReference>
<accession>A0AAD7ZEM5</accession>
<dbReference type="GO" id="GO:0000712">
    <property type="term" value="P:resolution of meiotic recombination intermediates"/>
    <property type="evidence" value="ECO:0007669"/>
    <property type="project" value="TreeGrafter"/>
</dbReference>